<evidence type="ECO:0000313" key="4">
    <source>
        <dbReference type="Proteomes" id="UP000307378"/>
    </source>
</evidence>
<dbReference type="Proteomes" id="UP000307378">
    <property type="component" value="Unassembled WGS sequence"/>
</dbReference>
<feature type="domain" description="4-fold beta flower" evidence="2">
    <location>
        <begin position="3"/>
        <end position="119"/>
    </location>
</feature>
<name>A0A4S8PKA2_9HYPH</name>
<dbReference type="AlphaFoldDB" id="A0A4S8PKA2"/>
<accession>A0A4S8PKA2</accession>
<comment type="caution">
    <text evidence="3">The sequence shown here is derived from an EMBL/GenBank/DDBJ whole genome shotgun (WGS) entry which is preliminary data.</text>
</comment>
<reference evidence="3 4" key="1">
    <citation type="submission" date="2019-04" db="EMBL/GenBank/DDBJ databases">
        <title>genome sequence of strain W3.</title>
        <authorList>
            <person name="Gao J."/>
            <person name="Sun J."/>
        </authorList>
    </citation>
    <scope>NUCLEOTIDE SEQUENCE [LARGE SCALE GENOMIC DNA]</scope>
    <source>
        <strain evidence="3 4">W3</strain>
    </source>
</reference>
<evidence type="ECO:0000259" key="2">
    <source>
        <dbReference type="Pfam" id="PF21784"/>
    </source>
</evidence>
<evidence type="ECO:0000313" key="3">
    <source>
        <dbReference type="EMBL" id="THV31193.1"/>
    </source>
</evidence>
<feature type="region of interest" description="Disordered" evidence="1">
    <location>
        <begin position="65"/>
        <end position="121"/>
    </location>
</feature>
<dbReference type="InterPro" id="IPR048911">
    <property type="entry name" value="Bflower"/>
</dbReference>
<protein>
    <recommendedName>
        <fullName evidence="2">4-fold beta flower domain-containing protein</fullName>
    </recommendedName>
</protein>
<dbReference type="Pfam" id="PF21784">
    <property type="entry name" value="Bflower"/>
    <property type="match status" value="1"/>
</dbReference>
<evidence type="ECO:0000256" key="1">
    <source>
        <dbReference type="SAM" id="MobiDB-lite"/>
    </source>
</evidence>
<feature type="compositionally biased region" description="Low complexity" evidence="1">
    <location>
        <begin position="73"/>
        <end position="89"/>
    </location>
</feature>
<dbReference type="EMBL" id="STGU01000021">
    <property type="protein sequence ID" value="THV31193.1"/>
    <property type="molecule type" value="Genomic_DNA"/>
</dbReference>
<organism evidence="3 4">
    <name type="scientific">Rhizobium rosettiformans W3</name>
    <dbReference type="NCBI Taxonomy" id="538378"/>
    <lineage>
        <taxon>Bacteria</taxon>
        <taxon>Pseudomonadati</taxon>
        <taxon>Pseudomonadota</taxon>
        <taxon>Alphaproteobacteria</taxon>
        <taxon>Hyphomicrobiales</taxon>
        <taxon>Rhizobiaceae</taxon>
        <taxon>Rhizobium/Agrobacterium group</taxon>
        <taxon>Rhizobium</taxon>
    </lineage>
</organism>
<sequence>MFALFNRNCELVGWIEPDEHIFDTDMNWVAYLSGGHGWSAATGNWLGPVDGLLCLDRSGRPVAWNPEERVEGTARPGRPSRAARAARPGRPARPARPSRPSRPATPAGGWSSETFSDWIGK</sequence>
<gene>
    <name evidence="3" type="ORF">FAA86_22245</name>
</gene>
<proteinExistence type="predicted"/>
<dbReference type="RefSeq" id="WP_136543236.1">
    <property type="nucleotide sequence ID" value="NZ_STGU01000021.1"/>
</dbReference>